<dbReference type="Pfam" id="PF00059">
    <property type="entry name" value="Lectin_C"/>
    <property type="match status" value="1"/>
</dbReference>
<dbReference type="SUPFAM" id="SSF56436">
    <property type="entry name" value="C-type lectin-like"/>
    <property type="match status" value="1"/>
</dbReference>
<protein>
    <recommendedName>
        <fullName evidence="3">C-type lectin domain-containing protein</fullName>
    </recommendedName>
</protein>
<dbReference type="AlphaFoldDB" id="A0A667ZB47"/>
<dbReference type="Ensembl" id="ENSMMDT00005030817.1">
    <property type="protein sequence ID" value="ENSMMDP00005030121.1"/>
    <property type="gene ID" value="ENSMMDG00005014278.1"/>
</dbReference>
<dbReference type="InterPro" id="IPR033989">
    <property type="entry name" value="CD209-like_CTLD"/>
</dbReference>
<sequence>MQLTVSTGKTGDISVTGNNKQRMKKQSKVSEDSPHKKDHSSKPSCSHLGATGAERNTSTFWENYPFSDYGTCFKCDPDWEPHGDKCYRFLTEKLTWDQSRSKCEELGGHLVKIDSQDEQRTLKSKMDEDEDKFWIGLTDQEKEDEWLWVDRSNLDKSAGEPDNWTGRNSDGEDCARMGEKGGAAGLKSWFDRECNKPQKSICEKLASTGRVKFNCE</sequence>
<accession>A0A667ZB47</accession>
<reference evidence="4" key="3">
    <citation type="submission" date="2025-09" db="UniProtKB">
        <authorList>
            <consortium name="Ensembl"/>
        </authorList>
    </citation>
    <scope>IDENTIFICATION</scope>
</reference>
<dbReference type="SMART" id="SM00034">
    <property type="entry name" value="CLECT"/>
    <property type="match status" value="1"/>
</dbReference>
<dbReference type="InterPro" id="IPR016187">
    <property type="entry name" value="CTDL_fold"/>
</dbReference>
<dbReference type="InParanoid" id="A0A667ZB47"/>
<dbReference type="PROSITE" id="PS50041">
    <property type="entry name" value="C_TYPE_LECTIN_2"/>
    <property type="match status" value="1"/>
</dbReference>
<dbReference type="InterPro" id="IPR050111">
    <property type="entry name" value="C-type_lectin/snaclec_domain"/>
</dbReference>
<organism evidence="4 5">
    <name type="scientific">Myripristis murdjan</name>
    <name type="common">pinecone soldierfish</name>
    <dbReference type="NCBI Taxonomy" id="586833"/>
    <lineage>
        <taxon>Eukaryota</taxon>
        <taxon>Metazoa</taxon>
        <taxon>Chordata</taxon>
        <taxon>Craniata</taxon>
        <taxon>Vertebrata</taxon>
        <taxon>Euteleostomi</taxon>
        <taxon>Actinopterygii</taxon>
        <taxon>Neopterygii</taxon>
        <taxon>Teleostei</taxon>
        <taxon>Neoteleostei</taxon>
        <taxon>Acanthomorphata</taxon>
        <taxon>Holocentriformes</taxon>
        <taxon>Holocentridae</taxon>
        <taxon>Myripristis</taxon>
    </lineage>
</organism>
<name>A0A667ZB47_9TELE</name>
<feature type="compositionally biased region" description="Polar residues" evidence="2">
    <location>
        <begin position="1"/>
        <end position="20"/>
    </location>
</feature>
<dbReference type="FunCoup" id="A0A667ZB47">
    <property type="interactions" value="4"/>
</dbReference>
<evidence type="ECO:0000256" key="1">
    <source>
        <dbReference type="ARBA" id="ARBA00022734"/>
    </source>
</evidence>
<dbReference type="Gene3D" id="3.10.100.10">
    <property type="entry name" value="Mannose-Binding Protein A, subunit A"/>
    <property type="match status" value="1"/>
</dbReference>
<feature type="domain" description="C-type lectin" evidence="3">
    <location>
        <begin position="82"/>
        <end position="203"/>
    </location>
</feature>
<dbReference type="GeneTree" id="ENSGT01030000234575"/>
<dbReference type="CDD" id="cd03590">
    <property type="entry name" value="CLECT_DC-SIGN_like"/>
    <property type="match status" value="1"/>
</dbReference>
<dbReference type="Proteomes" id="UP000472263">
    <property type="component" value="Chromosome 11"/>
</dbReference>
<dbReference type="GO" id="GO:0030246">
    <property type="term" value="F:carbohydrate binding"/>
    <property type="evidence" value="ECO:0007669"/>
    <property type="project" value="UniProtKB-KW"/>
</dbReference>
<keyword evidence="5" id="KW-1185">Reference proteome</keyword>
<evidence type="ECO:0000259" key="3">
    <source>
        <dbReference type="PROSITE" id="PS50041"/>
    </source>
</evidence>
<feature type="region of interest" description="Disordered" evidence="2">
    <location>
        <begin position="1"/>
        <end position="50"/>
    </location>
</feature>
<dbReference type="PANTHER" id="PTHR22803">
    <property type="entry name" value="MANNOSE, PHOSPHOLIPASE, LECTIN RECEPTOR RELATED"/>
    <property type="match status" value="1"/>
</dbReference>
<reference evidence="4" key="1">
    <citation type="submission" date="2019-06" db="EMBL/GenBank/DDBJ databases">
        <authorList>
            <consortium name="Wellcome Sanger Institute Data Sharing"/>
        </authorList>
    </citation>
    <scope>NUCLEOTIDE SEQUENCE [LARGE SCALE GENOMIC DNA]</scope>
</reference>
<evidence type="ECO:0000256" key="2">
    <source>
        <dbReference type="SAM" id="MobiDB-lite"/>
    </source>
</evidence>
<dbReference type="InterPro" id="IPR016186">
    <property type="entry name" value="C-type_lectin-like/link_sf"/>
</dbReference>
<reference evidence="4" key="2">
    <citation type="submission" date="2025-08" db="UniProtKB">
        <authorList>
            <consortium name="Ensembl"/>
        </authorList>
    </citation>
    <scope>IDENTIFICATION</scope>
</reference>
<proteinExistence type="predicted"/>
<dbReference type="InterPro" id="IPR001304">
    <property type="entry name" value="C-type_lectin-like"/>
</dbReference>
<keyword evidence="1" id="KW-0430">Lectin</keyword>
<evidence type="ECO:0000313" key="4">
    <source>
        <dbReference type="Ensembl" id="ENSMMDP00005030121.1"/>
    </source>
</evidence>
<evidence type="ECO:0000313" key="5">
    <source>
        <dbReference type="Proteomes" id="UP000472263"/>
    </source>
</evidence>